<accession>A0ABP7ZMD5</accession>
<comment type="caution">
    <text evidence="2">The sequence shown here is derived from an EMBL/GenBank/DDBJ whole genome shotgun (WGS) entry which is preliminary data.</text>
</comment>
<dbReference type="InterPro" id="IPR037401">
    <property type="entry name" value="SnoaL-like"/>
</dbReference>
<dbReference type="EMBL" id="BAABBV010000002">
    <property type="protein sequence ID" value="GAA4164392.1"/>
    <property type="molecule type" value="Genomic_DNA"/>
</dbReference>
<reference evidence="2" key="1">
    <citation type="journal article" date="2014" name="Int. J. Syst. Evol. Microbiol.">
        <title>Complete genome of a new Firmicutes species belonging to the dominant human colonic microbiota ('Ruminococcus bicirculans') reveals two chromosomes and a selective capacity to utilize plant glucans.</title>
        <authorList>
            <consortium name="NISC Comparative Sequencing Program"/>
            <person name="Wegmann U."/>
            <person name="Louis P."/>
            <person name="Goesmann A."/>
            <person name="Henrissat B."/>
            <person name="Duncan S.H."/>
            <person name="Flint H.J."/>
        </authorList>
    </citation>
    <scope>NUCLEOTIDE SEQUENCE</scope>
    <source>
        <strain evidence="2">JCM 17590</strain>
    </source>
</reference>
<evidence type="ECO:0000313" key="2">
    <source>
        <dbReference type="EMBL" id="GAA4164392.1"/>
    </source>
</evidence>
<gene>
    <name evidence="2" type="ORF">GCM10022286_26040</name>
</gene>
<dbReference type="RefSeq" id="WP_344792310.1">
    <property type="nucleotide sequence ID" value="NZ_BAABBV010000002.1"/>
</dbReference>
<reference evidence="2" key="2">
    <citation type="submission" date="2023-12" db="EMBL/GenBank/DDBJ databases">
        <authorList>
            <person name="Sun Q."/>
            <person name="Inoue M."/>
        </authorList>
    </citation>
    <scope>NUCLEOTIDE SEQUENCE</scope>
    <source>
        <strain evidence="2">JCM 17590</strain>
    </source>
</reference>
<organism evidence="2 3">
    <name type="scientific">Gryllotalpicola daejeonensis</name>
    <dbReference type="NCBI Taxonomy" id="993087"/>
    <lineage>
        <taxon>Bacteria</taxon>
        <taxon>Bacillati</taxon>
        <taxon>Actinomycetota</taxon>
        <taxon>Actinomycetes</taxon>
        <taxon>Micrococcales</taxon>
        <taxon>Microbacteriaceae</taxon>
        <taxon>Gryllotalpicola</taxon>
    </lineage>
</organism>
<sequence length="119" mass="13074">MSDTDRTREAVTAYFDAWRARDFDRLRTVLDPAVSFVGPLGTADGVDECIAGLQGMAERIMVDLVLRARVVDGSDAITWFDLVTARTAPIPTANWSHVEHGLITRIRAAFDPRPLFAAG</sequence>
<evidence type="ECO:0000313" key="3">
    <source>
        <dbReference type="Proteomes" id="UP001415169"/>
    </source>
</evidence>
<dbReference type="Proteomes" id="UP001415169">
    <property type="component" value="Unassembled WGS sequence"/>
</dbReference>
<evidence type="ECO:0000259" key="1">
    <source>
        <dbReference type="Pfam" id="PF12680"/>
    </source>
</evidence>
<dbReference type="InterPro" id="IPR032710">
    <property type="entry name" value="NTF2-like_dom_sf"/>
</dbReference>
<proteinExistence type="predicted"/>
<dbReference type="Pfam" id="PF12680">
    <property type="entry name" value="SnoaL_2"/>
    <property type="match status" value="1"/>
</dbReference>
<protein>
    <recommendedName>
        <fullName evidence="1">SnoaL-like domain-containing protein</fullName>
    </recommendedName>
</protein>
<dbReference type="Gene3D" id="3.10.450.50">
    <property type="match status" value="1"/>
</dbReference>
<keyword evidence="3" id="KW-1185">Reference proteome</keyword>
<feature type="domain" description="SnoaL-like" evidence="1">
    <location>
        <begin position="11"/>
        <end position="106"/>
    </location>
</feature>
<name>A0ABP7ZMD5_9MICO</name>
<dbReference type="SUPFAM" id="SSF54427">
    <property type="entry name" value="NTF2-like"/>
    <property type="match status" value="1"/>
</dbReference>